<evidence type="ECO:0000256" key="1">
    <source>
        <dbReference type="SAM" id="MobiDB-lite"/>
    </source>
</evidence>
<dbReference type="KEGG" id="vg:16489479"/>
<feature type="compositionally biased region" description="Polar residues" evidence="1">
    <location>
        <begin position="328"/>
        <end position="338"/>
    </location>
</feature>
<feature type="region of interest" description="Disordered" evidence="1">
    <location>
        <begin position="313"/>
        <end position="338"/>
    </location>
</feature>
<dbReference type="EMBL" id="KF158713">
    <property type="protein sequence ID" value="AGR56829.1"/>
    <property type="molecule type" value="Genomic_DNA"/>
</dbReference>
<name>S5MQE4_9ABAC</name>
<dbReference type="InterPro" id="IPR007589">
    <property type="entry name" value="Baculo_VP39"/>
</dbReference>
<protein>
    <submittedName>
        <fullName evidence="2">Vp39</fullName>
    </submittedName>
</protein>
<reference evidence="2 3" key="1">
    <citation type="journal article" date="2013" name="Virus Genes">
        <title>The genome of a baculovirus isolated from Hemileuca sp. encodes a serpin ortholog.</title>
        <authorList>
            <person name="Rohrmann G.F."/>
            <person name="Erlandson M.A."/>
            <person name="Theilmann D.A."/>
        </authorList>
    </citation>
    <scope>NUCLEOTIDE SEQUENCE [LARGE SCALE GENOMIC DNA]</scope>
</reference>
<organism evidence="2 3">
    <name type="scientific">Hemileuca sp. nucleopolyhedrovirus</name>
    <dbReference type="NCBI Taxonomy" id="1367203"/>
    <lineage>
        <taxon>Viruses</taxon>
        <taxon>Viruses incertae sedis</taxon>
        <taxon>Naldaviricetes</taxon>
        <taxon>Lefavirales</taxon>
        <taxon>Baculoviridae</taxon>
        <taxon>Alphabaculovirus</taxon>
        <taxon>Alphabaculovirus heleucae</taxon>
        <taxon>Hemileuca species nucleopolyhedrovirus</taxon>
    </lineage>
</organism>
<dbReference type="GeneID" id="16489479"/>
<dbReference type="OrthoDB" id="9419at10239"/>
<sequence>MSLVYAGLNTNRIKSYCVFNAVQPFDACRRYDSPCTPDNTVDDGFFICDGHLMAFKMEKMVLPIPDTDGNTYNRTLAKSLVLHTQQGDDRILVPTRNNYQSVLNVNGLSYAEQLVWHMIYENVPEQEQVCRLLQANERYRTETYPIVESVYSRTATILAMTNPNRYCARVNSNIERIWGIDDNNNIAGRTYLSMPPFIQNLINKAVAPEKMTIENETLLIRECPTCHIRESGLVADVNLYNPVTPKYSNRSNQNVLQIENVLKFKGNAYALQKILNRYEAYPVVVPLFLGEQIVTTVRNTIPDRSMGFSATTVGAGGTTPAPFERASTPLQTTTGTIS</sequence>
<dbReference type="RefSeq" id="YP_008378293.1">
    <property type="nucleotide sequence ID" value="NC_021923.1"/>
</dbReference>
<evidence type="ECO:0000313" key="3">
    <source>
        <dbReference type="Proteomes" id="UP000203768"/>
    </source>
</evidence>
<dbReference type="GO" id="GO:0019028">
    <property type="term" value="C:viral capsid"/>
    <property type="evidence" value="ECO:0007669"/>
    <property type="project" value="InterPro"/>
</dbReference>
<feature type="compositionally biased region" description="Low complexity" evidence="1">
    <location>
        <begin position="313"/>
        <end position="322"/>
    </location>
</feature>
<dbReference type="GO" id="GO:0005198">
    <property type="term" value="F:structural molecule activity"/>
    <property type="evidence" value="ECO:0007669"/>
    <property type="project" value="InterPro"/>
</dbReference>
<accession>S5MQE4</accession>
<dbReference type="Proteomes" id="UP000203768">
    <property type="component" value="Segment"/>
</dbReference>
<proteinExistence type="predicted"/>
<dbReference type="Pfam" id="PF04501">
    <property type="entry name" value="Baculo_VP39"/>
    <property type="match status" value="1"/>
</dbReference>
<keyword evidence="3" id="KW-1185">Reference proteome</keyword>
<gene>
    <name evidence="2" type="ORF">Hesp077</name>
</gene>
<evidence type="ECO:0000313" key="2">
    <source>
        <dbReference type="EMBL" id="AGR56829.1"/>
    </source>
</evidence>